<protein>
    <submittedName>
        <fullName evidence="1">Uncharacterized protein</fullName>
    </submittedName>
</protein>
<dbReference type="AlphaFoldDB" id="A0AA88P2C0"/>
<evidence type="ECO:0000313" key="1">
    <source>
        <dbReference type="EMBL" id="KAK2868873.1"/>
    </source>
</evidence>
<evidence type="ECO:0000313" key="2">
    <source>
        <dbReference type="Proteomes" id="UP001187315"/>
    </source>
</evidence>
<sequence length="109" mass="12688">MEEVENFEDWLKNLANNQTKFSVISSLATIGGHDTKRVTWNLLSGMFHDDLERTINYAVRKNHVSRTATDEEITKHVIRWFNLAADMGSSRGRPTVSILTQEYFMFFFI</sequence>
<reference evidence="1" key="1">
    <citation type="submission" date="2023-08" db="EMBL/GenBank/DDBJ databases">
        <title>Pelteobagrus vachellii genome.</title>
        <authorList>
            <person name="Liu H."/>
        </authorList>
    </citation>
    <scope>NUCLEOTIDE SEQUENCE</scope>
    <source>
        <strain evidence="1">PRFRI_2022a</strain>
        <tissue evidence="1">Muscle</tissue>
    </source>
</reference>
<organism evidence="1 2">
    <name type="scientific">Tachysurus vachellii</name>
    <name type="common">Darkbarbel catfish</name>
    <name type="synonym">Pelteobagrus vachellii</name>
    <dbReference type="NCBI Taxonomy" id="175792"/>
    <lineage>
        <taxon>Eukaryota</taxon>
        <taxon>Metazoa</taxon>
        <taxon>Chordata</taxon>
        <taxon>Craniata</taxon>
        <taxon>Vertebrata</taxon>
        <taxon>Euteleostomi</taxon>
        <taxon>Actinopterygii</taxon>
        <taxon>Neopterygii</taxon>
        <taxon>Teleostei</taxon>
        <taxon>Ostariophysi</taxon>
        <taxon>Siluriformes</taxon>
        <taxon>Bagridae</taxon>
        <taxon>Tachysurus</taxon>
    </lineage>
</organism>
<accession>A0AA88P2C0</accession>
<keyword evidence="2" id="KW-1185">Reference proteome</keyword>
<name>A0AA88P2C0_TACVA</name>
<proteinExistence type="predicted"/>
<dbReference type="EMBL" id="JAVHJS010000001">
    <property type="protein sequence ID" value="KAK2868873.1"/>
    <property type="molecule type" value="Genomic_DNA"/>
</dbReference>
<gene>
    <name evidence="1" type="ORF">Q7C36_000744</name>
</gene>
<comment type="caution">
    <text evidence="1">The sequence shown here is derived from an EMBL/GenBank/DDBJ whole genome shotgun (WGS) entry which is preliminary data.</text>
</comment>
<dbReference type="Proteomes" id="UP001187315">
    <property type="component" value="Unassembled WGS sequence"/>
</dbReference>